<protein>
    <submittedName>
        <fullName evidence="1">Uncharacterized protein</fullName>
    </submittedName>
</protein>
<comment type="caution">
    <text evidence="1">The sequence shown here is derived from an EMBL/GenBank/DDBJ whole genome shotgun (WGS) entry which is preliminary data.</text>
</comment>
<proteinExistence type="predicted"/>
<accession>A0A8I2YNJ7</accession>
<sequence length="70" mass="7802">MIGVSMETAEFIFKQAELSVGNIDDLCDLWGRSLEDGSMGKHPPYVNHKELYATIDATPQGDIPWSSFKL</sequence>
<name>A0A8I2YNJ7_9AGAM</name>
<dbReference type="AlphaFoldDB" id="A0A8I2YNJ7"/>
<reference evidence="1" key="1">
    <citation type="submission" date="2021-03" db="EMBL/GenBank/DDBJ databases">
        <title>Evolutionary innovations through gain and loss of genes in the ectomycorrhizal Boletales.</title>
        <authorList>
            <person name="Wu G."/>
            <person name="Miyauchi S."/>
            <person name="Morin E."/>
            <person name="Yang Z.-L."/>
            <person name="Xu J."/>
            <person name="Martin F.M."/>
        </authorList>
    </citation>
    <scope>NUCLEOTIDE SEQUENCE</scope>
    <source>
        <strain evidence="1">BR01</strain>
    </source>
</reference>
<dbReference type="OrthoDB" id="3199698at2759"/>
<dbReference type="EMBL" id="JAGFBS010000015">
    <property type="protein sequence ID" value="KAG6375120.1"/>
    <property type="molecule type" value="Genomic_DNA"/>
</dbReference>
<evidence type="ECO:0000313" key="1">
    <source>
        <dbReference type="EMBL" id="KAG6375120.1"/>
    </source>
</evidence>
<keyword evidence="2" id="KW-1185">Reference proteome</keyword>
<organism evidence="1 2">
    <name type="scientific">Boletus reticuloceps</name>
    <dbReference type="NCBI Taxonomy" id="495285"/>
    <lineage>
        <taxon>Eukaryota</taxon>
        <taxon>Fungi</taxon>
        <taxon>Dikarya</taxon>
        <taxon>Basidiomycota</taxon>
        <taxon>Agaricomycotina</taxon>
        <taxon>Agaricomycetes</taxon>
        <taxon>Agaricomycetidae</taxon>
        <taxon>Boletales</taxon>
        <taxon>Boletineae</taxon>
        <taxon>Boletaceae</taxon>
        <taxon>Boletoideae</taxon>
        <taxon>Boletus</taxon>
    </lineage>
</organism>
<dbReference type="Proteomes" id="UP000683000">
    <property type="component" value="Unassembled WGS sequence"/>
</dbReference>
<evidence type="ECO:0000313" key="2">
    <source>
        <dbReference type="Proteomes" id="UP000683000"/>
    </source>
</evidence>
<gene>
    <name evidence="1" type="ORF">JVT61DRAFT_3317</name>
</gene>